<evidence type="ECO:0000256" key="5">
    <source>
        <dbReference type="ARBA" id="ARBA00023002"/>
    </source>
</evidence>
<feature type="binding site" evidence="8">
    <location>
        <begin position="153"/>
        <end position="158"/>
    </location>
    <ligand>
        <name>NADP(+)</name>
        <dbReference type="ChEBI" id="CHEBI:58349"/>
    </ligand>
</feature>
<keyword evidence="4 8" id="KW-0521">NADP</keyword>
<feature type="binding site" evidence="8">
    <location>
        <position position="218"/>
    </location>
    <ligand>
        <name>shikimate</name>
        <dbReference type="ChEBI" id="CHEBI:36208"/>
    </ligand>
</feature>
<dbReference type="InterPro" id="IPR022893">
    <property type="entry name" value="Shikimate_DH_fam"/>
</dbReference>
<dbReference type="Pfam" id="PF01488">
    <property type="entry name" value="Shikimate_DH"/>
    <property type="match status" value="1"/>
</dbReference>
<comment type="subunit">
    <text evidence="8">Homodimer.</text>
</comment>
<evidence type="ECO:0000256" key="7">
    <source>
        <dbReference type="ARBA" id="ARBA00049442"/>
    </source>
</evidence>
<evidence type="ECO:0000256" key="4">
    <source>
        <dbReference type="ARBA" id="ARBA00022857"/>
    </source>
</evidence>
<dbReference type="InterPro" id="IPR036291">
    <property type="entry name" value="NAD(P)-bd_dom_sf"/>
</dbReference>
<protein>
    <recommendedName>
        <fullName evidence="2 8">Shikimate dehydrogenase (NADP(+))</fullName>
        <shortName evidence="8">SDH</shortName>
        <ecNumber evidence="2 8">1.1.1.25</ecNumber>
    </recommendedName>
</protein>
<sequence>MSIDRYAVMGNPIKHSKSPQIHKAFAEQTDQHMTYTSMLVPEDSFEDAVRKFFAEGGKGLNITVPFKIRAYELSDELTERAQRAKAVNTLLIRNNGSIVGDNTDGAGLVRDIMHNHDGRLGGKKILVVGAGGAVRGVLAPILAEKPALVVLTNRTFEKAHHLAEEFADLGRIEAVHMNKLQGPFNWIINGTAASLQGDIPELSESVIGEHTRVYDMMYSKQATPFNAWAKDYGAEKAFDGLGMLVEQAAESFRQWRGVMPSTPTVISDLRAAM</sequence>
<evidence type="ECO:0000256" key="6">
    <source>
        <dbReference type="ARBA" id="ARBA00023141"/>
    </source>
</evidence>
<keyword evidence="5 8" id="KW-0560">Oxidoreductase</keyword>
<dbReference type="Gene3D" id="3.40.50.10860">
    <property type="entry name" value="Leucine Dehydrogenase, chain A, domain 1"/>
    <property type="match status" value="1"/>
</dbReference>
<feature type="active site" description="Proton acceptor" evidence="8">
    <location>
        <position position="67"/>
    </location>
</feature>
<dbReference type="Proteomes" id="UP000235116">
    <property type="component" value="Chromosome"/>
</dbReference>
<feature type="domain" description="SDH C-terminal" evidence="11">
    <location>
        <begin position="240"/>
        <end position="265"/>
    </location>
</feature>
<feature type="domain" description="Shikimate dehydrogenase substrate binding N-terminal" evidence="10">
    <location>
        <begin position="8"/>
        <end position="90"/>
    </location>
</feature>
<proteinExistence type="inferred from homology"/>
<dbReference type="InterPro" id="IPR013708">
    <property type="entry name" value="Shikimate_DH-bd_N"/>
</dbReference>
<accession>A0A2K9LNC9</accession>
<feature type="binding site" evidence="8">
    <location>
        <position position="63"/>
    </location>
    <ligand>
        <name>shikimate</name>
        <dbReference type="ChEBI" id="CHEBI:36208"/>
    </ligand>
</feature>
<dbReference type="SUPFAM" id="SSF53223">
    <property type="entry name" value="Aminoacid dehydrogenase-like, N-terminal domain"/>
    <property type="match status" value="1"/>
</dbReference>
<dbReference type="FunFam" id="3.40.50.10860:FF:000006">
    <property type="entry name" value="Shikimate dehydrogenase (NADP(+))"/>
    <property type="match status" value="1"/>
</dbReference>
<feature type="binding site" evidence="8">
    <location>
        <position position="104"/>
    </location>
    <ligand>
        <name>shikimate</name>
        <dbReference type="ChEBI" id="CHEBI:36208"/>
    </ligand>
</feature>
<organism evidence="12 13">
    <name type="scientific">Ketobacter alkanivorans</name>
    <dbReference type="NCBI Taxonomy" id="1917421"/>
    <lineage>
        <taxon>Bacteria</taxon>
        <taxon>Pseudomonadati</taxon>
        <taxon>Pseudomonadota</taxon>
        <taxon>Gammaproteobacteria</taxon>
        <taxon>Pseudomonadales</taxon>
        <taxon>Ketobacteraceae</taxon>
        <taxon>Ketobacter</taxon>
    </lineage>
</organism>
<evidence type="ECO:0000259" key="11">
    <source>
        <dbReference type="Pfam" id="PF18317"/>
    </source>
</evidence>
<dbReference type="GO" id="GO:0004764">
    <property type="term" value="F:shikimate 3-dehydrogenase (NADP+) activity"/>
    <property type="evidence" value="ECO:0007669"/>
    <property type="project" value="UniProtKB-UniRule"/>
</dbReference>
<dbReference type="GO" id="GO:0019632">
    <property type="term" value="P:shikimate metabolic process"/>
    <property type="evidence" value="ECO:0007669"/>
    <property type="project" value="InterPro"/>
</dbReference>
<evidence type="ECO:0000259" key="9">
    <source>
        <dbReference type="Pfam" id="PF01488"/>
    </source>
</evidence>
<dbReference type="NCBIfam" id="TIGR00507">
    <property type="entry name" value="aroE"/>
    <property type="match status" value="1"/>
</dbReference>
<feature type="binding site" evidence="8">
    <location>
        <position position="216"/>
    </location>
    <ligand>
        <name>NADP(+)</name>
        <dbReference type="ChEBI" id="CHEBI:58349"/>
    </ligand>
</feature>
<dbReference type="AlphaFoldDB" id="A0A2K9LNC9"/>
<comment type="function">
    <text evidence="8">Involved in the biosynthesis of the chorismate, which leads to the biosynthesis of aromatic amino acids. Catalyzes the reversible NADPH linked reduction of 3-dehydroshikimate (DHSA) to yield shikimate (SA).</text>
</comment>
<evidence type="ECO:0000259" key="10">
    <source>
        <dbReference type="Pfam" id="PF08501"/>
    </source>
</evidence>
<dbReference type="Gene3D" id="3.40.50.720">
    <property type="entry name" value="NAD(P)-binding Rossmann-like Domain"/>
    <property type="match status" value="1"/>
</dbReference>
<comment type="similarity">
    <text evidence="8">Belongs to the shikimate dehydrogenase family.</text>
</comment>
<evidence type="ECO:0000313" key="12">
    <source>
        <dbReference type="EMBL" id="AUM12985.1"/>
    </source>
</evidence>
<dbReference type="EC" id="1.1.1.25" evidence="2 8"/>
<dbReference type="FunFam" id="3.40.50.720:FF:000104">
    <property type="entry name" value="Shikimate dehydrogenase (NADP(+))"/>
    <property type="match status" value="1"/>
</dbReference>
<dbReference type="GO" id="GO:0050661">
    <property type="term" value="F:NADP binding"/>
    <property type="evidence" value="ECO:0007669"/>
    <property type="project" value="InterPro"/>
</dbReference>
<dbReference type="GO" id="GO:0008652">
    <property type="term" value="P:amino acid biosynthetic process"/>
    <property type="evidence" value="ECO:0007669"/>
    <property type="project" value="UniProtKB-KW"/>
</dbReference>
<evidence type="ECO:0000256" key="1">
    <source>
        <dbReference type="ARBA" id="ARBA00004871"/>
    </source>
</evidence>
<reference evidence="13" key="1">
    <citation type="submission" date="2017-08" db="EMBL/GenBank/DDBJ databases">
        <title>Direct submision.</title>
        <authorList>
            <person name="Kim S.-J."/>
            <person name="Rhee S.-K."/>
        </authorList>
    </citation>
    <scope>NUCLEOTIDE SEQUENCE [LARGE SCALE GENOMIC DNA]</scope>
    <source>
        <strain evidence="13">GI5</strain>
    </source>
</reference>
<feature type="domain" description="Quinate/shikimate 5-dehydrogenase/glutamyl-tRNA reductase" evidence="9">
    <location>
        <begin position="118"/>
        <end position="181"/>
    </location>
</feature>
<keyword evidence="3 8" id="KW-0028">Amino-acid biosynthesis</keyword>
<evidence type="ECO:0000256" key="8">
    <source>
        <dbReference type="HAMAP-Rule" id="MF_00222"/>
    </source>
</evidence>
<dbReference type="Pfam" id="PF18317">
    <property type="entry name" value="SDH_C"/>
    <property type="match status" value="1"/>
</dbReference>
<dbReference type="GO" id="GO:0009073">
    <property type="term" value="P:aromatic amino acid family biosynthetic process"/>
    <property type="evidence" value="ECO:0007669"/>
    <property type="project" value="UniProtKB-KW"/>
</dbReference>
<feature type="binding site" evidence="8">
    <location>
        <position position="88"/>
    </location>
    <ligand>
        <name>shikimate</name>
        <dbReference type="ChEBI" id="CHEBI:36208"/>
    </ligand>
</feature>
<dbReference type="CDD" id="cd01065">
    <property type="entry name" value="NAD_bind_Shikimate_DH"/>
    <property type="match status" value="1"/>
</dbReference>
<gene>
    <name evidence="8" type="primary">aroE</name>
    <name evidence="12" type="ORF">Kalk_11360</name>
</gene>
<feature type="binding site" evidence="8">
    <location>
        <begin position="16"/>
        <end position="18"/>
    </location>
    <ligand>
        <name>shikimate</name>
        <dbReference type="ChEBI" id="CHEBI:36208"/>
    </ligand>
</feature>
<dbReference type="HAMAP" id="MF_00222">
    <property type="entry name" value="Shikimate_DH_AroE"/>
    <property type="match status" value="1"/>
</dbReference>
<keyword evidence="6 8" id="KW-0057">Aromatic amino acid biosynthesis</keyword>
<dbReference type="InterPro" id="IPR041121">
    <property type="entry name" value="SDH_C"/>
</dbReference>
<name>A0A2K9LNC9_9GAMM</name>
<dbReference type="InterPro" id="IPR011342">
    <property type="entry name" value="Shikimate_DH"/>
</dbReference>
<dbReference type="Pfam" id="PF08501">
    <property type="entry name" value="Shikimate_dh_N"/>
    <property type="match status" value="1"/>
</dbReference>
<evidence type="ECO:0000256" key="3">
    <source>
        <dbReference type="ARBA" id="ARBA00022605"/>
    </source>
</evidence>
<feature type="binding site" evidence="8">
    <location>
        <position position="79"/>
    </location>
    <ligand>
        <name>NADP(+)</name>
        <dbReference type="ChEBI" id="CHEBI:58349"/>
    </ligand>
</feature>
<feature type="binding site" evidence="8">
    <location>
        <position position="240"/>
    </location>
    <ligand>
        <name>NADP(+)</name>
        <dbReference type="ChEBI" id="CHEBI:58349"/>
    </ligand>
</feature>
<dbReference type="NCBIfam" id="NF001310">
    <property type="entry name" value="PRK00258.1-2"/>
    <property type="match status" value="1"/>
</dbReference>
<dbReference type="UniPathway" id="UPA00053">
    <property type="reaction ID" value="UER00087"/>
</dbReference>
<evidence type="ECO:0000256" key="2">
    <source>
        <dbReference type="ARBA" id="ARBA00012962"/>
    </source>
</evidence>
<dbReference type="KEGG" id="kak:Kalk_11360"/>
<dbReference type="InterPro" id="IPR046346">
    <property type="entry name" value="Aminoacid_DH-like_N_sf"/>
</dbReference>
<dbReference type="SUPFAM" id="SSF51735">
    <property type="entry name" value="NAD(P)-binding Rossmann-fold domains"/>
    <property type="match status" value="1"/>
</dbReference>
<dbReference type="PANTHER" id="PTHR21089:SF1">
    <property type="entry name" value="BIFUNCTIONAL 3-DEHYDROQUINATE DEHYDRATASE_SHIKIMATE DEHYDROGENASE, CHLOROPLASTIC"/>
    <property type="match status" value="1"/>
</dbReference>
<feature type="binding site" evidence="8">
    <location>
        <begin position="129"/>
        <end position="133"/>
    </location>
    <ligand>
        <name>NADP(+)</name>
        <dbReference type="ChEBI" id="CHEBI:58349"/>
    </ligand>
</feature>
<dbReference type="EMBL" id="CP022684">
    <property type="protein sequence ID" value="AUM12985.1"/>
    <property type="molecule type" value="Genomic_DNA"/>
</dbReference>
<feature type="binding site" evidence="8">
    <location>
        <position position="247"/>
    </location>
    <ligand>
        <name>shikimate</name>
        <dbReference type="ChEBI" id="CHEBI:36208"/>
    </ligand>
</feature>
<comment type="pathway">
    <text evidence="1 8">Metabolic intermediate biosynthesis; chorismate biosynthesis; chorismate from D-erythrose 4-phosphate and phosphoenolpyruvate: step 4/7.</text>
</comment>
<keyword evidence="13" id="KW-1185">Reference proteome</keyword>
<dbReference type="InterPro" id="IPR006151">
    <property type="entry name" value="Shikm_DH/Glu-tRNA_Rdtase"/>
</dbReference>
<dbReference type="OrthoDB" id="9776868at2"/>
<dbReference type="GO" id="GO:0009423">
    <property type="term" value="P:chorismate biosynthetic process"/>
    <property type="evidence" value="ECO:0007669"/>
    <property type="project" value="UniProtKB-UniRule"/>
</dbReference>
<evidence type="ECO:0000313" key="13">
    <source>
        <dbReference type="Proteomes" id="UP000235116"/>
    </source>
</evidence>
<dbReference type="PANTHER" id="PTHR21089">
    <property type="entry name" value="SHIKIMATE DEHYDROGENASE"/>
    <property type="match status" value="1"/>
</dbReference>
<dbReference type="GO" id="GO:0005829">
    <property type="term" value="C:cytosol"/>
    <property type="evidence" value="ECO:0007669"/>
    <property type="project" value="TreeGrafter"/>
</dbReference>
<comment type="catalytic activity">
    <reaction evidence="7 8">
        <text>shikimate + NADP(+) = 3-dehydroshikimate + NADPH + H(+)</text>
        <dbReference type="Rhea" id="RHEA:17737"/>
        <dbReference type="ChEBI" id="CHEBI:15378"/>
        <dbReference type="ChEBI" id="CHEBI:16630"/>
        <dbReference type="ChEBI" id="CHEBI:36208"/>
        <dbReference type="ChEBI" id="CHEBI:57783"/>
        <dbReference type="ChEBI" id="CHEBI:58349"/>
        <dbReference type="EC" id="1.1.1.25"/>
    </reaction>
</comment>